<evidence type="ECO:0000256" key="2">
    <source>
        <dbReference type="SAM" id="Phobius"/>
    </source>
</evidence>
<keyword evidence="2" id="KW-1133">Transmembrane helix</keyword>
<evidence type="ECO:0000313" key="5">
    <source>
        <dbReference type="Proteomes" id="UP001218218"/>
    </source>
</evidence>
<feature type="signal peptide" evidence="3">
    <location>
        <begin position="1"/>
        <end position="28"/>
    </location>
</feature>
<feature type="region of interest" description="Disordered" evidence="1">
    <location>
        <begin position="113"/>
        <end position="136"/>
    </location>
</feature>
<feature type="transmembrane region" description="Helical" evidence="2">
    <location>
        <begin position="156"/>
        <end position="177"/>
    </location>
</feature>
<keyword evidence="5" id="KW-1185">Reference proteome</keyword>
<protein>
    <submittedName>
        <fullName evidence="4">Uncharacterized protein</fullName>
    </submittedName>
</protein>
<keyword evidence="2" id="KW-0472">Membrane</keyword>
<dbReference type="Proteomes" id="UP001218218">
    <property type="component" value="Unassembled WGS sequence"/>
</dbReference>
<name>A0AAD7ELU8_9AGAR</name>
<dbReference type="EMBL" id="JARIHO010000030">
    <property type="protein sequence ID" value="KAJ7336763.1"/>
    <property type="molecule type" value="Genomic_DNA"/>
</dbReference>
<organism evidence="4 5">
    <name type="scientific">Mycena albidolilacea</name>
    <dbReference type="NCBI Taxonomy" id="1033008"/>
    <lineage>
        <taxon>Eukaryota</taxon>
        <taxon>Fungi</taxon>
        <taxon>Dikarya</taxon>
        <taxon>Basidiomycota</taxon>
        <taxon>Agaricomycotina</taxon>
        <taxon>Agaricomycetes</taxon>
        <taxon>Agaricomycetidae</taxon>
        <taxon>Agaricales</taxon>
        <taxon>Marasmiineae</taxon>
        <taxon>Mycenaceae</taxon>
        <taxon>Mycena</taxon>
    </lineage>
</organism>
<sequence length="222" mass="22840">MMFVGCSTRFRGRALAFVLLTQAILSTARPSAGDFTLAHISDGHVELGAANFGSTDAIVTAADSTHSSARPPASPAPLFFATATRSLSASLHTNQDALSSSYLKFGSSSTHPASVSNTLPNASPSPHPSSFPLSSSSPSSPAAASALAKSHKLAPILAGILVPLLLVAALGAASTLYRRRQRLDVERRARAYVWLPGAPARSTSHRSAGTGTGYGSAVLLME</sequence>
<accession>A0AAD7ELU8</accession>
<keyword evidence="2" id="KW-0812">Transmembrane</keyword>
<dbReference type="AlphaFoldDB" id="A0AAD7ELU8"/>
<feature type="chain" id="PRO_5042297292" evidence="3">
    <location>
        <begin position="29"/>
        <end position="222"/>
    </location>
</feature>
<comment type="caution">
    <text evidence="4">The sequence shown here is derived from an EMBL/GenBank/DDBJ whole genome shotgun (WGS) entry which is preliminary data.</text>
</comment>
<evidence type="ECO:0000256" key="1">
    <source>
        <dbReference type="SAM" id="MobiDB-lite"/>
    </source>
</evidence>
<evidence type="ECO:0000256" key="3">
    <source>
        <dbReference type="SAM" id="SignalP"/>
    </source>
</evidence>
<proteinExistence type="predicted"/>
<evidence type="ECO:0000313" key="4">
    <source>
        <dbReference type="EMBL" id="KAJ7336763.1"/>
    </source>
</evidence>
<gene>
    <name evidence="4" type="ORF">DFH08DRAFT_280665</name>
</gene>
<reference evidence="4" key="1">
    <citation type="submission" date="2023-03" db="EMBL/GenBank/DDBJ databases">
        <title>Massive genome expansion in bonnet fungi (Mycena s.s.) driven by repeated elements and novel gene families across ecological guilds.</title>
        <authorList>
            <consortium name="Lawrence Berkeley National Laboratory"/>
            <person name="Harder C.B."/>
            <person name="Miyauchi S."/>
            <person name="Viragh M."/>
            <person name="Kuo A."/>
            <person name="Thoen E."/>
            <person name="Andreopoulos B."/>
            <person name="Lu D."/>
            <person name="Skrede I."/>
            <person name="Drula E."/>
            <person name="Henrissat B."/>
            <person name="Morin E."/>
            <person name="Kohler A."/>
            <person name="Barry K."/>
            <person name="LaButti K."/>
            <person name="Morin E."/>
            <person name="Salamov A."/>
            <person name="Lipzen A."/>
            <person name="Mereny Z."/>
            <person name="Hegedus B."/>
            <person name="Baldrian P."/>
            <person name="Stursova M."/>
            <person name="Weitz H."/>
            <person name="Taylor A."/>
            <person name="Grigoriev I.V."/>
            <person name="Nagy L.G."/>
            <person name="Martin F."/>
            <person name="Kauserud H."/>
        </authorList>
    </citation>
    <scope>NUCLEOTIDE SEQUENCE</scope>
    <source>
        <strain evidence="4">CBHHK002</strain>
    </source>
</reference>
<keyword evidence="3" id="KW-0732">Signal</keyword>